<gene>
    <name evidence="7" type="ORF">U14_00406</name>
</gene>
<dbReference type="Proteomes" id="UP000030700">
    <property type="component" value="Unassembled WGS sequence"/>
</dbReference>
<evidence type="ECO:0000256" key="4">
    <source>
        <dbReference type="ARBA" id="ARBA00023172"/>
    </source>
</evidence>
<dbReference type="HOGENOM" id="CLU_076276_6_0_0"/>
<protein>
    <submittedName>
        <fullName evidence="7">Insertion element protein</fullName>
    </submittedName>
</protein>
<dbReference type="PANTHER" id="PTHR47923">
    <property type="entry name" value="INSERTION ELEMENT IS1 1 PROTEIN INSA-RELATED"/>
    <property type="match status" value="1"/>
</dbReference>
<reference evidence="7" key="1">
    <citation type="journal article" date="2015" name="PeerJ">
        <title>First genomic representation of candidate bacterial phylum KSB3 points to enhanced environmental sensing as a trigger of wastewater bulking.</title>
        <authorList>
            <person name="Sekiguchi Y."/>
            <person name="Ohashi A."/>
            <person name="Parks D.H."/>
            <person name="Yamauchi T."/>
            <person name="Tyson G.W."/>
            <person name="Hugenholtz P."/>
        </authorList>
    </citation>
    <scope>NUCLEOTIDE SEQUENCE [LARGE SCALE GENOMIC DNA]</scope>
</reference>
<keyword evidence="3" id="KW-0815">Transposition</keyword>
<feature type="domain" description="InsA N-terminal zinc ribbon" evidence="5">
    <location>
        <begin position="5"/>
        <end position="36"/>
    </location>
</feature>
<keyword evidence="4" id="KW-0233">DNA recombination</keyword>
<accession>A0A0S6VTC0</accession>
<comment type="function">
    <text evidence="1">Absolutely required for transposition of IS1.</text>
</comment>
<evidence type="ECO:0000259" key="6">
    <source>
        <dbReference type="Pfam" id="PF12759"/>
    </source>
</evidence>
<dbReference type="Pfam" id="PF03811">
    <property type="entry name" value="Zn_ribbon_InsA"/>
    <property type="match status" value="1"/>
</dbReference>
<sequence length="89" mass="10411">MKQYIQIECPFCHSDDLVKNGQSENGTQRYRCKACRKSFQGEYLYRAWLPEVKEQIIEQTLNSSGIRDISRSLRIAKNTVISELKKSPR</sequence>
<dbReference type="EMBL" id="DF820455">
    <property type="protein sequence ID" value="GAK49188.1"/>
    <property type="molecule type" value="Genomic_DNA"/>
</dbReference>
<evidence type="ECO:0000313" key="8">
    <source>
        <dbReference type="Proteomes" id="UP000030700"/>
    </source>
</evidence>
<keyword evidence="8" id="KW-1185">Reference proteome</keyword>
<dbReference type="InterPro" id="IPR024431">
    <property type="entry name" value="InsA_HTH_dom"/>
</dbReference>
<dbReference type="GO" id="GO:0006313">
    <property type="term" value="P:DNA transposition"/>
    <property type="evidence" value="ECO:0007669"/>
    <property type="project" value="InterPro"/>
</dbReference>
<comment type="similarity">
    <text evidence="2">Belongs to the IS1 elements InsA family.</text>
</comment>
<evidence type="ECO:0000256" key="2">
    <source>
        <dbReference type="ARBA" id="ARBA00006212"/>
    </source>
</evidence>
<evidence type="ECO:0000256" key="3">
    <source>
        <dbReference type="ARBA" id="ARBA00022578"/>
    </source>
</evidence>
<evidence type="ECO:0000259" key="5">
    <source>
        <dbReference type="Pfam" id="PF03811"/>
    </source>
</evidence>
<organism evidence="7">
    <name type="scientific">Candidatus Moduliflexus flocculans</name>
    <dbReference type="NCBI Taxonomy" id="1499966"/>
    <lineage>
        <taxon>Bacteria</taxon>
        <taxon>Candidatus Moduliflexota</taxon>
        <taxon>Candidatus Moduliflexia</taxon>
        <taxon>Candidatus Moduliflexales</taxon>
        <taxon>Candidatus Moduliflexaceae</taxon>
    </lineage>
</organism>
<dbReference type="STRING" id="1499966.U14_00406"/>
<dbReference type="PANTHER" id="PTHR47923:SF1">
    <property type="entry name" value="INSERTION ELEMENT IS1 1 PROTEIN INSA-RELATED"/>
    <property type="match status" value="1"/>
</dbReference>
<dbReference type="AlphaFoldDB" id="A0A0S6VTC0"/>
<name>A0A0S6VTC0_9BACT</name>
<dbReference type="InterPro" id="IPR051252">
    <property type="entry name" value="IS1_transposase_InsA"/>
</dbReference>
<dbReference type="InterPro" id="IPR003220">
    <property type="entry name" value="InsA_N_dom_Znf"/>
</dbReference>
<evidence type="ECO:0000313" key="7">
    <source>
        <dbReference type="EMBL" id="GAK49188.1"/>
    </source>
</evidence>
<dbReference type="Pfam" id="PF12759">
    <property type="entry name" value="HTH_Tnp_IS1"/>
    <property type="match status" value="1"/>
</dbReference>
<feature type="domain" description="Insertion element IS1 protein InsA helix-turn-helix" evidence="6">
    <location>
        <begin position="43"/>
        <end position="87"/>
    </location>
</feature>
<evidence type="ECO:0000256" key="1">
    <source>
        <dbReference type="ARBA" id="ARBA00004091"/>
    </source>
</evidence>
<proteinExistence type="inferred from homology"/>